<evidence type="ECO:0000256" key="4">
    <source>
        <dbReference type="ARBA" id="ARBA00023015"/>
    </source>
</evidence>
<dbReference type="Pfam" id="PF00072">
    <property type="entry name" value="Response_reg"/>
    <property type="match status" value="1"/>
</dbReference>
<dbReference type="GO" id="GO:0000156">
    <property type="term" value="F:phosphorelay response regulator activity"/>
    <property type="evidence" value="ECO:0007669"/>
    <property type="project" value="TreeGrafter"/>
</dbReference>
<dbReference type="PROSITE" id="PS50110">
    <property type="entry name" value="RESPONSE_REGULATORY"/>
    <property type="match status" value="1"/>
</dbReference>
<dbReference type="GO" id="GO:0000976">
    <property type="term" value="F:transcription cis-regulatory region binding"/>
    <property type="evidence" value="ECO:0007669"/>
    <property type="project" value="TreeGrafter"/>
</dbReference>
<dbReference type="EMBL" id="RKRK01000005">
    <property type="protein sequence ID" value="RPF54816.1"/>
    <property type="molecule type" value="Genomic_DNA"/>
</dbReference>
<evidence type="ECO:0000256" key="3">
    <source>
        <dbReference type="ARBA" id="ARBA00023012"/>
    </source>
</evidence>
<dbReference type="InterPro" id="IPR036388">
    <property type="entry name" value="WH-like_DNA-bd_sf"/>
</dbReference>
<evidence type="ECO:0000256" key="8">
    <source>
        <dbReference type="PROSITE-ProRule" id="PRU01091"/>
    </source>
</evidence>
<dbReference type="SMART" id="SM00862">
    <property type="entry name" value="Trans_reg_C"/>
    <property type="match status" value="1"/>
</dbReference>
<sequence length="229" mass="26248">MNILIIEDEQPINHVIKAYMKKVGFTTFQAFNGKEGYDLFNSEQIDFILLDIMMPELDGISLLKKIRTTSNVPVIMLTALNDQQHILESFEHGADDYITKPFTGEEVIARTKAVIRRTTSGKLPDDSIRFGQLVINPAYHTVKVLKKELNLAPRDFSVLLFLAEHPNQIFSRDQLLDHIWGFDYEGSDRAVDLAIKRLRKALSSWPEHEGQIETVRGHGYLLKVEDRLL</sequence>
<evidence type="ECO:0000259" key="10">
    <source>
        <dbReference type="PROSITE" id="PS51755"/>
    </source>
</evidence>
<dbReference type="Gene3D" id="6.10.250.690">
    <property type="match status" value="1"/>
</dbReference>
<dbReference type="GO" id="GO:0005829">
    <property type="term" value="C:cytosol"/>
    <property type="evidence" value="ECO:0007669"/>
    <property type="project" value="TreeGrafter"/>
</dbReference>
<evidence type="ECO:0000256" key="6">
    <source>
        <dbReference type="ARBA" id="ARBA00023163"/>
    </source>
</evidence>
<evidence type="ECO:0000259" key="9">
    <source>
        <dbReference type="PROSITE" id="PS50110"/>
    </source>
</evidence>
<dbReference type="PROSITE" id="PS51755">
    <property type="entry name" value="OMPR_PHOB"/>
    <property type="match status" value="1"/>
</dbReference>
<dbReference type="Pfam" id="PF00486">
    <property type="entry name" value="Trans_reg_C"/>
    <property type="match status" value="1"/>
</dbReference>
<keyword evidence="12" id="KW-1185">Reference proteome</keyword>
<dbReference type="PANTHER" id="PTHR48111">
    <property type="entry name" value="REGULATOR OF RPOS"/>
    <property type="match status" value="1"/>
</dbReference>
<dbReference type="SUPFAM" id="SSF46894">
    <property type="entry name" value="C-terminal effector domain of the bipartite response regulators"/>
    <property type="match status" value="1"/>
</dbReference>
<evidence type="ECO:0000313" key="12">
    <source>
        <dbReference type="Proteomes" id="UP000277108"/>
    </source>
</evidence>
<dbReference type="SUPFAM" id="SSF52172">
    <property type="entry name" value="CheY-like"/>
    <property type="match status" value="1"/>
</dbReference>
<evidence type="ECO:0000256" key="7">
    <source>
        <dbReference type="PROSITE-ProRule" id="PRU00169"/>
    </source>
</evidence>
<dbReference type="FunFam" id="3.40.50.2300:FF:000001">
    <property type="entry name" value="DNA-binding response regulator PhoB"/>
    <property type="match status" value="1"/>
</dbReference>
<dbReference type="CDD" id="cd17574">
    <property type="entry name" value="REC_OmpR"/>
    <property type="match status" value="1"/>
</dbReference>
<dbReference type="GO" id="GO:0032993">
    <property type="term" value="C:protein-DNA complex"/>
    <property type="evidence" value="ECO:0007669"/>
    <property type="project" value="TreeGrafter"/>
</dbReference>
<dbReference type="Gene3D" id="1.10.10.10">
    <property type="entry name" value="Winged helix-like DNA-binding domain superfamily/Winged helix DNA-binding domain"/>
    <property type="match status" value="1"/>
</dbReference>
<keyword evidence="3" id="KW-0902">Two-component regulatory system</keyword>
<dbReference type="InterPro" id="IPR016032">
    <property type="entry name" value="Sig_transdc_resp-reg_C-effctor"/>
</dbReference>
<dbReference type="InterPro" id="IPR039420">
    <property type="entry name" value="WalR-like"/>
</dbReference>
<dbReference type="GO" id="GO:0006355">
    <property type="term" value="P:regulation of DNA-templated transcription"/>
    <property type="evidence" value="ECO:0007669"/>
    <property type="project" value="InterPro"/>
</dbReference>
<keyword evidence="2 7" id="KW-0597">Phosphoprotein</keyword>
<evidence type="ECO:0000256" key="5">
    <source>
        <dbReference type="ARBA" id="ARBA00023125"/>
    </source>
</evidence>
<evidence type="ECO:0000256" key="2">
    <source>
        <dbReference type="ARBA" id="ARBA00022553"/>
    </source>
</evidence>
<dbReference type="PANTHER" id="PTHR48111:SF1">
    <property type="entry name" value="TWO-COMPONENT RESPONSE REGULATOR ORR33"/>
    <property type="match status" value="1"/>
</dbReference>
<feature type="modified residue" description="4-aspartylphosphate" evidence="7">
    <location>
        <position position="51"/>
    </location>
</feature>
<feature type="domain" description="OmpR/PhoB-type" evidence="10">
    <location>
        <begin position="125"/>
        <end position="224"/>
    </location>
</feature>
<dbReference type="AlphaFoldDB" id="A0A3N5BAL7"/>
<gene>
    <name evidence="11" type="ORF">EDD62_1593</name>
</gene>
<dbReference type="CDD" id="cd00383">
    <property type="entry name" value="trans_reg_C"/>
    <property type="match status" value="1"/>
</dbReference>
<dbReference type="InterPro" id="IPR001789">
    <property type="entry name" value="Sig_transdc_resp-reg_receiver"/>
</dbReference>
<dbReference type="Gene3D" id="3.40.50.2300">
    <property type="match status" value="1"/>
</dbReference>
<organism evidence="11 12">
    <name type="scientific">Abyssicoccus albus</name>
    <dbReference type="NCBI Taxonomy" id="1817405"/>
    <lineage>
        <taxon>Bacteria</taxon>
        <taxon>Bacillati</taxon>
        <taxon>Bacillota</taxon>
        <taxon>Bacilli</taxon>
        <taxon>Bacillales</taxon>
        <taxon>Abyssicoccaceae</taxon>
    </lineage>
</organism>
<dbReference type="RefSeq" id="WP_331463357.1">
    <property type="nucleotide sequence ID" value="NZ_RKRK01000005.1"/>
</dbReference>
<proteinExistence type="predicted"/>
<dbReference type="FunFam" id="1.10.10.10:FF:000018">
    <property type="entry name" value="DNA-binding response regulator ResD"/>
    <property type="match status" value="1"/>
</dbReference>
<keyword evidence="5 8" id="KW-0238">DNA-binding</keyword>
<name>A0A3N5BAL7_9BACL</name>
<accession>A0A3N5BAL7</accession>
<feature type="domain" description="Response regulatory" evidence="9">
    <location>
        <begin position="2"/>
        <end position="115"/>
    </location>
</feature>
<dbReference type="InterPro" id="IPR001867">
    <property type="entry name" value="OmpR/PhoB-type_DNA-bd"/>
</dbReference>
<dbReference type="SMART" id="SM00448">
    <property type="entry name" value="REC"/>
    <property type="match status" value="1"/>
</dbReference>
<comment type="subcellular location">
    <subcellularLocation>
        <location evidence="1">Cytoplasm</location>
    </subcellularLocation>
</comment>
<evidence type="ECO:0000256" key="1">
    <source>
        <dbReference type="ARBA" id="ARBA00004496"/>
    </source>
</evidence>
<dbReference type="InterPro" id="IPR011006">
    <property type="entry name" value="CheY-like_superfamily"/>
</dbReference>
<reference evidence="11 12" key="1">
    <citation type="submission" date="2018-11" db="EMBL/GenBank/DDBJ databases">
        <title>Genomic Encyclopedia of Type Strains, Phase IV (KMG-IV): sequencing the most valuable type-strain genomes for metagenomic binning, comparative biology and taxonomic classification.</title>
        <authorList>
            <person name="Goeker M."/>
        </authorList>
    </citation>
    <scope>NUCLEOTIDE SEQUENCE [LARGE SCALE GENOMIC DNA]</scope>
    <source>
        <strain evidence="11 12">DSM 29158</strain>
    </source>
</reference>
<evidence type="ECO:0000313" key="11">
    <source>
        <dbReference type="EMBL" id="RPF54816.1"/>
    </source>
</evidence>
<protein>
    <submittedName>
        <fullName evidence="11">DNA-binding response OmpR family regulator</fullName>
    </submittedName>
</protein>
<keyword evidence="4" id="KW-0805">Transcription regulation</keyword>
<dbReference type="Proteomes" id="UP000277108">
    <property type="component" value="Unassembled WGS sequence"/>
</dbReference>
<comment type="caution">
    <text evidence="11">The sequence shown here is derived from an EMBL/GenBank/DDBJ whole genome shotgun (WGS) entry which is preliminary data.</text>
</comment>
<feature type="DNA-binding region" description="OmpR/PhoB-type" evidence="8">
    <location>
        <begin position="125"/>
        <end position="224"/>
    </location>
</feature>
<keyword evidence="6" id="KW-0804">Transcription</keyword>